<proteinExistence type="predicted"/>
<gene>
    <name evidence="2" type="ORF">AWC38_SpisGene13570</name>
</gene>
<reference evidence="3" key="1">
    <citation type="journal article" date="2017" name="bioRxiv">
        <title>Comparative analysis of the genomes of Stylophora pistillata and Acropora digitifera provides evidence for extensive differences between species of corals.</title>
        <authorList>
            <person name="Voolstra C.R."/>
            <person name="Li Y."/>
            <person name="Liew Y.J."/>
            <person name="Baumgarten S."/>
            <person name="Zoccola D."/>
            <person name="Flot J.-F."/>
            <person name="Tambutte S."/>
            <person name="Allemand D."/>
            <person name="Aranda M."/>
        </authorList>
    </citation>
    <scope>NUCLEOTIDE SEQUENCE [LARGE SCALE GENOMIC DNA]</scope>
</reference>
<evidence type="ECO:0000256" key="1">
    <source>
        <dbReference type="SAM" id="SignalP"/>
    </source>
</evidence>
<keyword evidence="1" id="KW-0732">Signal</keyword>
<feature type="signal peptide" evidence="1">
    <location>
        <begin position="1"/>
        <end position="29"/>
    </location>
</feature>
<organism evidence="2 3">
    <name type="scientific">Stylophora pistillata</name>
    <name type="common">Smooth cauliflower coral</name>
    <dbReference type="NCBI Taxonomy" id="50429"/>
    <lineage>
        <taxon>Eukaryota</taxon>
        <taxon>Metazoa</taxon>
        <taxon>Cnidaria</taxon>
        <taxon>Anthozoa</taxon>
        <taxon>Hexacorallia</taxon>
        <taxon>Scleractinia</taxon>
        <taxon>Astrocoeniina</taxon>
        <taxon>Pocilloporidae</taxon>
        <taxon>Stylophora</taxon>
    </lineage>
</organism>
<evidence type="ECO:0000313" key="2">
    <source>
        <dbReference type="EMBL" id="PFX21919.1"/>
    </source>
</evidence>
<keyword evidence="3" id="KW-1185">Reference proteome</keyword>
<protein>
    <submittedName>
        <fullName evidence="2">Uncharacterized protein</fullName>
    </submittedName>
</protein>
<evidence type="ECO:0000313" key="3">
    <source>
        <dbReference type="Proteomes" id="UP000225706"/>
    </source>
</evidence>
<dbReference type="EMBL" id="LSMT01000258">
    <property type="protein sequence ID" value="PFX21919.1"/>
    <property type="molecule type" value="Genomic_DNA"/>
</dbReference>
<dbReference type="Proteomes" id="UP000225706">
    <property type="component" value="Unassembled WGS sequence"/>
</dbReference>
<dbReference type="AlphaFoldDB" id="A0A2B4RYN9"/>
<feature type="chain" id="PRO_5012993319" evidence="1">
    <location>
        <begin position="30"/>
        <end position="104"/>
    </location>
</feature>
<name>A0A2B4RYN9_STYPI</name>
<accession>A0A2B4RYN9</accession>
<sequence length="104" mass="11684">MFKMKSVALSIVVLTVTGLLLRLSPTATADCLNCSDERKICFNLCGNDQKCVNNCNQVFSDCLTSNTINNCNSVRRFLLRDVTEENDKNPELQPDYETLFKAVN</sequence>
<comment type="caution">
    <text evidence="2">The sequence shown here is derived from an EMBL/GenBank/DDBJ whole genome shotgun (WGS) entry which is preliminary data.</text>
</comment>